<dbReference type="Proteomes" id="UP001560573">
    <property type="component" value="Unassembled WGS sequence"/>
</dbReference>
<keyword evidence="1 3" id="KW-0808">Transferase</keyword>
<dbReference type="EC" id="2.8.2.-" evidence="3"/>
<evidence type="ECO:0000313" key="3">
    <source>
        <dbReference type="EMBL" id="MEX6686170.1"/>
    </source>
</evidence>
<dbReference type="InterPro" id="IPR026634">
    <property type="entry name" value="TPST-like"/>
</dbReference>
<dbReference type="InterPro" id="IPR027417">
    <property type="entry name" value="P-loop_NTPase"/>
</dbReference>
<evidence type="ECO:0000256" key="2">
    <source>
        <dbReference type="SAM" id="MobiDB-lite"/>
    </source>
</evidence>
<proteinExistence type="predicted"/>
<dbReference type="EMBL" id="JAULBC010000001">
    <property type="protein sequence ID" value="MEX6686170.1"/>
    <property type="molecule type" value="Genomic_DNA"/>
</dbReference>
<dbReference type="PANTHER" id="PTHR12788">
    <property type="entry name" value="PROTEIN-TYROSINE SULFOTRANSFERASE 2"/>
    <property type="match status" value="1"/>
</dbReference>
<dbReference type="GO" id="GO:0016740">
    <property type="term" value="F:transferase activity"/>
    <property type="evidence" value="ECO:0007669"/>
    <property type="project" value="UniProtKB-KW"/>
</dbReference>
<gene>
    <name evidence="3" type="ORF">QTN47_01620</name>
</gene>
<comment type="caution">
    <text evidence="3">The sequence shown here is derived from an EMBL/GenBank/DDBJ whole genome shotgun (WGS) entry which is preliminary data.</text>
</comment>
<dbReference type="SUPFAM" id="SSF52540">
    <property type="entry name" value="P-loop containing nucleoside triphosphate hydrolases"/>
    <property type="match status" value="1"/>
</dbReference>
<evidence type="ECO:0000313" key="4">
    <source>
        <dbReference type="Proteomes" id="UP001560573"/>
    </source>
</evidence>
<protein>
    <submittedName>
        <fullName evidence="3">Sulfotransferase</fullName>
        <ecNumber evidence="3">2.8.2.-</ecNumber>
    </submittedName>
</protein>
<accession>A0ABV3Z9G4</accession>
<dbReference type="PANTHER" id="PTHR12788:SF10">
    <property type="entry name" value="PROTEIN-TYROSINE SULFOTRANSFERASE"/>
    <property type="match status" value="1"/>
</dbReference>
<evidence type="ECO:0000256" key="1">
    <source>
        <dbReference type="ARBA" id="ARBA00022679"/>
    </source>
</evidence>
<name>A0ABV3Z9G4_9BACT</name>
<organism evidence="3 4">
    <name type="scientific">Danxiaibacter flavus</name>
    <dbReference type="NCBI Taxonomy" id="3049108"/>
    <lineage>
        <taxon>Bacteria</taxon>
        <taxon>Pseudomonadati</taxon>
        <taxon>Bacteroidota</taxon>
        <taxon>Chitinophagia</taxon>
        <taxon>Chitinophagales</taxon>
        <taxon>Chitinophagaceae</taxon>
        <taxon>Danxiaibacter</taxon>
    </lineage>
</organism>
<dbReference type="Pfam" id="PF13469">
    <property type="entry name" value="Sulfotransfer_3"/>
    <property type="match status" value="1"/>
</dbReference>
<dbReference type="RefSeq" id="WP_369327560.1">
    <property type="nucleotide sequence ID" value="NZ_JAULBC010000001.1"/>
</dbReference>
<keyword evidence="4" id="KW-1185">Reference proteome</keyword>
<feature type="region of interest" description="Disordered" evidence="2">
    <location>
        <begin position="301"/>
        <end position="322"/>
    </location>
</feature>
<sequence>MRFTAIQMIGTQRSGSNLLRLMLNQLKELSAPHPPHILERFMPLLPVYGDLTIEQNFAQLVDDVCRLVEYNPVPWTGVDLNRDEIINRCNQPLLTEITRVIYELKAESENASAWMCKSMANIHYTDELESSGLKPLYLHLYRDGRDVACSFKKAIVGEKHIYYIAQQWKIEQDLSLQLVERIGRHRVIQIRYEDLIANAEGEMRRLCEFIGISYDESAMQYHQSNEAKNTALSGAMWQNVEKPVIATNFNKYKKELQPEEIRLFEAVAGDTLLNLGYSLDYPDQTIRKFTKDEIALFKARNKQMKDDSRANQKPEDIEKRKNQDAFLNQLKHRLSQIETAATV</sequence>
<reference evidence="3 4" key="1">
    <citation type="submission" date="2023-07" db="EMBL/GenBank/DDBJ databases">
        <authorList>
            <person name="Lian W.-H."/>
        </authorList>
    </citation>
    <scope>NUCLEOTIDE SEQUENCE [LARGE SCALE GENOMIC DNA]</scope>
    <source>
        <strain evidence="3 4">SYSU DXS3180</strain>
    </source>
</reference>
<feature type="compositionally biased region" description="Basic and acidic residues" evidence="2">
    <location>
        <begin position="303"/>
        <end position="322"/>
    </location>
</feature>
<dbReference type="Gene3D" id="3.40.50.300">
    <property type="entry name" value="P-loop containing nucleotide triphosphate hydrolases"/>
    <property type="match status" value="1"/>
</dbReference>